<sequence length="149" mass="17850">MEDNIISLKLFWKFTINYGTYVRKNKLNGLESWQLLKKMFGTVNKSYDLNLENLEELRKKVDYKEIGKEDENAKLTVDGTEMSNDIEHDHFFVQLFRLPKVNNKDGKLQFLKLMQIAYNIGQFKAENYDKSVAHFFKKHKMRKLRTYVK</sequence>
<name>A0A6C0EFP6_9ZZZZ</name>
<organism evidence="1">
    <name type="scientific">viral metagenome</name>
    <dbReference type="NCBI Taxonomy" id="1070528"/>
    <lineage>
        <taxon>unclassified sequences</taxon>
        <taxon>metagenomes</taxon>
        <taxon>organismal metagenomes</taxon>
    </lineage>
</organism>
<evidence type="ECO:0000313" key="1">
    <source>
        <dbReference type="EMBL" id="QHT26155.1"/>
    </source>
</evidence>
<proteinExistence type="predicted"/>
<protein>
    <submittedName>
        <fullName evidence="1">Uncharacterized protein</fullName>
    </submittedName>
</protein>
<dbReference type="EMBL" id="MN739779">
    <property type="protein sequence ID" value="QHT26155.1"/>
    <property type="molecule type" value="Genomic_DNA"/>
</dbReference>
<reference evidence="1" key="1">
    <citation type="journal article" date="2020" name="Nature">
        <title>Giant virus diversity and host interactions through global metagenomics.</title>
        <authorList>
            <person name="Schulz F."/>
            <person name="Roux S."/>
            <person name="Paez-Espino D."/>
            <person name="Jungbluth S."/>
            <person name="Walsh D.A."/>
            <person name="Denef V.J."/>
            <person name="McMahon K.D."/>
            <person name="Konstantinidis K.T."/>
            <person name="Eloe-Fadrosh E.A."/>
            <person name="Kyrpides N.C."/>
            <person name="Woyke T."/>
        </authorList>
    </citation>
    <scope>NUCLEOTIDE SEQUENCE</scope>
    <source>
        <strain evidence="1">GVMAG-M-3300023179-27</strain>
    </source>
</reference>
<accession>A0A6C0EFP6</accession>
<dbReference type="AlphaFoldDB" id="A0A6C0EFP6"/>